<dbReference type="Proteomes" id="UP000030689">
    <property type="component" value="Unassembled WGS sequence"/>
</dbReference>
<dbReference type="PANTHER" id="PTHR46236:SF35">
    <property type="entry name" value="MATH DOMAIN-CONTAINING PROTEIN"/>
    <property type="match status" value="1"/>
</dbReference>
<keyword evidence="5" id="KW-1185">Reference proteome</keyword>
<dbReference type="PROSITE" id="PS50144">
    <property type="entry name" value="MATH"/>
    <property type="match status" value="1"/>
</dbReference>
<feature type="region of interest" description="Disordered" evidence="2">
    <location>
        <begin position="149"/>
        <end position="174"/>
    </location>
</feature>
<reference evidence="4 5" key="1">
    <citation type="journal article" date="2013" name="Front. Plant Sci.">
        <title>The Reference Genome of the Halophytic Plant Eutrema salsugineum.</title>
        <authorList>
            <person name="Yang R."/>
            <person name="Jarvis D.E."/>
            <person name="Chen H."/>
            <person name="Beilstein M.A."/>
            <person name="Grimwood J."/>
            <person name="Jenkins J."/>
            <person name="Shu S."/>
            <person name="Prochnik S."/>
            <person name="Xin M."/>
            <person name="Ma C."/>
            <person name="Schmutz J."/>
            <person name="Wing R.A."/>
            <person name="Mitchell-Olds T."/>
            <person name="Schumaker K.S."/>
            <person name="Wang X."/>
        </authorList>
    </citation>
    <scope>NUCLEOTIDE SEQUENCE [LARGE SCALE GENOMIC DNA]</scope>
</reference>
<proteinExistence type="predicted"/>
<organism evidence="4 5">
    <name type="scientific">Eutrema salsugineum</name>
    <name type="common">Saltwater cress</name>
    <name type="synonym">Sisymbrium salsugineum</name>
    <dbReference type="NCBI Taxonomy" id="72664"/>
    <lineage>
        <taxon>Eukaryota</taxon>
        <taxon>Viridiplantae</taxon>
        <taxon>Streptophyta</taxon>
        <taxon>Embryophyta</taxon>
        <taxon>Tracheophyta</taxon>
        <taxon>Spermatophyta</taxon>
        <taxon>Magnoliopsida</taxon>
        <taxon>eudicotyledons</taxon>
        <taxon>Gunneridae</taxon>
        <taxon>Pentapetalae</taxon>
        <taxon>rosids</taxon>
        <taxon>malvids</taxon>
        <taxon>Brassicales</taxon>
        <taxon>Brassicaceae</taxon>
        <taxon>Eutremeae</taxon>
        <taxon>Eutrema</taxon>
    </lineage>
</organism>
<dbReference type="InterPro" id="IPR008974">
    <property type="entry name" value="TRAF-like"/>
</dbReference>
<dbReference type="InterPro" id="IPR007942">
    <property type="entry name" value="PLipase-like"/>
</dbReference>
<name>V4M502_EUTSA</name>
<evidence type="ECO:0000313" key="5">
    <source>
        <dbReference type="Proteomes" id="UP000030689"/>
    </source>
</evidence>
<dbReference type="OMA" id="RTTYINI"/>
<sequence length="331" mass="37617">MGSQVVDNKFTWVIENFRTLQSEKIYSDEFIIGGCKWHLIAYPKGHKAADCLSLFLTVAKRESLPDGWMRDAQVYLTIVNEHSQSLSQLKEFRKCFDEKTRSWGFLEMLPLTFIHHKDSGFLVNGELKIVAKIDVLKAIGGILDESEEATQPLKKRKQGNDGNDTVLSSSSDLPLNNTQQLEESFFEVNGFYYSSVQVETVKHIFQAHPDIASGVQTKCQHLRTTYINILLGVIQTLCQPPQELTDDDLKRASYALACVVTAGFQVDWLENNLHQVLENKFTVLIGETQLLEMEFKLLSLKLERIELEASMKQKKEEVAVAKIPLSFDDLL</sequence>
<dbReference type="eggNOG" id="KOG1987">
    <property type="taxonomic scope" value="Eukaryota"/>
</dbReference>
<dbReference type="InterPro" id="IPR050804">
    <property type="entry name" value="MCC"/>
</dbReference>
<dbReference type="Gramene" id="ESQ47378">
    <property type="protein sequence ID" value="ESQ47378"/>
    <property type="gene ID" value="EUTSA_v10028307mg"/>
</dbReference>
<dbReference type="Pfam" id="PF22486">
    <property type="entry name" value="MATH_2"/>
    <property type="match status" value="1"/>
</dbReference>
<feature type="compositionally biased region" description="Polar residues" evidence="2">
    <location>
        <begin position="160"/>
        <end position="174"/>
    </location>
</feature>
<dbReference type="EMBL" id="KI517416">
    <property type="protein sequence ID" value="ESQ47378.1"/>
    <property type="molecule type" value="Genomic_DNA"/>
</dbReference>
<dbReference type="KEGG" id="eus:EUTSA_v10028307mg"/>
<dbReference type="Pfam" id="PF05278">
    <property type="entry name" value="PEARLI-4"/>
    <property type="match status" value="1"/>
</dbReference>
<dbReference type="CDD" id="cd00121">
    <property type="entry name" value="MATH"/>
    <property type="match status" value="1"/>
</dbReference>
<dbReference type="SUPFAM" id="SSF49599">
    <property type="entry name" value="TRAF domain-like"/>
    <property type="match status" value="1"/>
</dbReference>
<evidence type="ECO:0000313" key="4">
    <source>
        <dbReference type="EMBL" id="ESQ47378.1"/>
    </source>
</evidence>
<dbReference type="Gene3D" id="2.60.210.10">
    <property type="entry name" value="Apoptosis, Tumor Necrosis Factor Receptor Associated Protein 2, Chain A"/>
    <property type="match status" value="1"/>
</dbReference>
<feature type="domain" description="MATH" evidence="3">
    <location>
        <begin position="7"/>
        <end position="133"/>
    </location>
</feature>
<evidence type="ECO:0000256" key="2">
    <source>
        <dbReference type="SAM" id="MobiDB-lite"/>
    </source>
</evidence>
<dbReference type="SMART" id="SM00061">
    <property type="entry name" value="MATH"/>
    <property type="match status" value="1"/>
</dbReference>
<dbReference type="AlphaFoldDB" id="V4M502"/>
<dbReference type="PANTHER" id="PTHR46236">
    <property type="entry name" value="TRAF-LIKE SUPERFAMILY PROTEIN"/>
    <property type="match status" value="1"/>
</dbReference>
<accession>V4M502</accession>
<evidence type="ECO:0000259" key="3">
    <source>
        <dbReference type="PROSITE" id="PS50144"/>
    </source>
</evidence>
<dbReference type="InterPro" id="IPR002083">
    <property type="entry name" value="MATH/TRAF_dom"/>
</dbReference>
<protein>
    <recommendedName>
        <fullName evidence="3">MATH domain-containing protein</fullName>
    </recommendedName>
</protein>
<keyword evidence="1" id="KW-0175">Coiled coil</keyword>
<evidence type="ECO:0000256" key="1">
    <source>
        <dbReference type="ARBA" id="ARBA00023054"/>
    </source>
</evidence>
<gene>
    <name evidence="4" type="ORF">EUTSA_v10028307mg</name>
</gene>